<protein>
    <submittedName>
        <fullName evidence="1">Uncharacterized protein</fullName>
    </submittedName>
</protein>
<dbReference type="Proteomes" id="UP000007305">
    <property type="component" value="Chromosome 9"/>
</dbReference>
<reference evidence="1" key="3">
    <citation type="submission" date="2021-05" db="UniProtKB">
        <authorList>
            <consortium name="EnsemblPlants"/>
        </authorList>
    </citation>
    <scope>IDENTIFICATION</scope>
    <source>
        <strain evidence="1">cv. B73</strain>
    </source>
</reference>
<reference evidence="1" key="2">
    <citation type="submission" date="2019-07" db="EMBL/GenBank/DDBJ databases">
        <authorList>
            <person name="Seetharam A."/>
            <person name="Woodhouse M."/>
            <person name="Cannon E."/>
        </authorList>
    </citation>
    <scope>NUCLEOTIDE SEQUENCE [LARGE SCALE GENOMIC DNA]</scope>
    <source>
        <strain evidence="1">cv. B73</strain>
    </source>
</reference>
<reference evidence="2" key="1">
    <citation type="journal article" date="2009" name="Science">
        <title>The B73 maize genome: complexity, diversity, and dynamics.</title>
        <authorList>
            <person name="Schnable P.S."/>
            <person name="Ware D."/>
            <person name="Fulton R.S."/>
            <person name="Stein J.C."/>
            <person name="Wei F."/>
            <person name="Pasternak S."/>
            <person name="Liang C."/>
            <person name="Zhang J."/>
            <person name="Fulton L."/>
            <person name="Graves T.A."/>
            <person name="Minx P."/>
            <person name="Reily A.D."/>
            <person name="Courtney L."/>
            <person name="Kruchowski S.S."/>
            <person name="Tomlinson C."/>
            <person name="Strong C."/>
            <person name="Delehaunty K."/>
            <person name="Fronick C."/>
            <person name="Courtney B."/>
            <person name="Rock S.M."/>
            <person name="Belter E."/>
            <person name="Du F."/>
            <person name="Kim K."/>
            <person name="Abbott R.M."/>
            <person name="Cotton M."/>
            <person name="Levy A."/>
            <person name="Marchetto P."/>
            <person name="Ochoa K."/>
            <person name="Jackson S.M."/>
            <person name="Gillam B."/>
            <person name="Chen W."/>
            <person name="Yan L."/>
            <person name="Higginbotham J."/>
            <person name="Cardenas M."/>
            <person name="Waligorski J."/>
            <person name="Applebaum E."/>
            <person name="Phelps L."/>
            <person name="Falcone J."/>
            <person name="Kanchi K."/>
            <person name="Thane T."/>
            <person name="Scimone A."/>
            <person name="Thane N."/>
            <person name="Henke J."/>
            <person name="Wang T."/>
            <person name="Ruppert J."/>
            <person name="Shah N."/>
            <person name="Rotter K."/>
            <person name="Hodges J."/>
            <person name="Ingenthron E."/>
            <person name="Cordes M."/>
            <person name="Kohlberg S."/>
            <person name="Sgro J."/>
            <person name="Delgado B."/>
            <person name="Mead K."/>
            <person name="Chinwalla A."/>
            <person name="Leonard S."/>
            <person name="Crouse K."/>
            <person name="Collura K."/>
            <person name="Kudrna D."/>
            <person name="Currie J."/>
            <person name="He R."/>
            <person name="Angelova A."/>
            <person name="Rajasekar S."/>
            <person name="Mueller T."/>
            <person name="Lomeli R."/>
            <person name="Scara G."/>
            <person name="Ko A."/>
            <person name="Delaney K."/>
            <person name="Wissotski M."/>
            <person name="Lopez G."/>
            <person name="Campos D."/>
            <person name="Braidotti M."/>
            <person name="Ashley E."/>
            <person name="Golser W."/>
            <person name="Kim H."/>
            <person name="Lee S."/>
            <person name="Lin J."/>
            <person name="Dujmic Z."/>
            <person name="Kim W."/>
            <person name="Talag J."/>
            <person name="Zuccolo A."/>
            <person name="Fan C."/>
            <person name="Sebastian A."/>
            <person name="Kramer M."/>
            <person name="Spiegel L."/>
            <person name="Nascimento L."/>
            <person name="Zutavern T."/>
            <person name="Miller B."/>
            <person name="Ambroise C."/>
            <person name="Muller S."/>
            <person name="Spooner W."/>
            <person name="Narechania A."/>
            <person name="Ren L."/>
            <person name="Wei S."/>
            <person name="Kumari S."/>
            <person name="Faga B."/>
            <person name="Levy M.J."/>
            <person name="McMahan L."/>
            <person name="Van Buren P."/>
            <person name="Vaughn M.W."/>
            <person name="Ying K."/>
            <person name="Yeh C.-T."/>
            <person name="Emrich S.J."/>
            <person name="Jia Y."/>
            <person name="Kalyanaraman A."/>
            <person name="Hsia A.-P."/>
            <person name="Barbazuk W.B."/>
            <person name="Baucom R.S."/>
            <person name="Brutnell T.P."/>
            <person name="Carpita N.C."/>
            <person name="Chaparro C."/>
            <person name="Chia J.-M."/>
            <person name="Deragon J.-M."/>
            <person name="Estill J.C."/>
            <person name="Fu Y."/>
            <person name="Jeddeloh J.A."/>
            <person name="Han Y."/>
            <person name="Lee H."/>
            <person name="Li P."/>
            <person name="Lisch D.R."/>
            <person name="Liu S."/>
            <person name="Liu Z."/>
            <person name="Nagel D.H."/>
            <person name="McCann M.C."/>
            <person name="SanMiguel P."/>
            <person name="Myers A.M."/>
            <person name="Nettleton D."/>
            <person name="Nguyen J."/>
            <person name="Penning B.W."/>
            <person name="Ponnala L."/>
            <person name="Schneider K.L."/>
            <person name="Schwartz D.C."/>
            <person name="Sharma A."/>
            <person name="Soderlund C."/>
            <person name="Springer N.M."/>
            <person name="Sun Q."/>
            <person name="Wang H."/>
            <person name="Waterman M."/>
            <person name="Westerman R."/>
            <person name="Wolfgruber T.K."/>
            <person name="Yang L."/>
            <person name="Yu Y."/>
            <person name="Zhang L."/>
            <person name="Zhou S."/>
            <person name="Zhu Q."/>
            <person name="Bennetzen J.L."/>
            <person name="Dawe R.K."/>
            <person name="Jiang J."/>
            <person name="Jiang N."/>
            <person name="Presting G.G."/>
            <person name="Wessler S.R."/>
            <person name="Aluru S."/>
            <person name="Martienssen R.A."/>
            <person name="Clifton S.W."/>
            <person name="McCombie W.R."/>
            <person name="Wing R.A."/>
            <person name="Wilson R.K."/>
        </authorList>
    </citation>
    <scope>NUCLEOTIDE SEQUENCE [LARGE SCALE GENOMIC DNA]</scope>
    <source>
        <strain evidence="2">cv. B73</strain>
    </source>
</reference>
<proteinExistence type="predicted"/>
<evidence type="ECO:0000313" key="2">
    <source>
        <dbReference type="Proteomes" id="UP000007305"/>
    </source>
</evidence>
<dbReference type="PANTHER" id="PTHR47491">
    <property type="entry name" value="CAP-GLY DOMAIN LINKER"/>
    <property type="match status" value="1"/>
</dbReference>
<dbReference type="InParanoid" id="A0A804R5W2"/>
<dbReference type="Gramene" id="Zm00001eb391420_T001">
    <property type="protein sequence ID" value="Zm00001eb391420_P001"/>
    <property type="gene ID" value="Zm00001eb391420"/>
</dbReference>
<dbReference type="PANTHER" id="PTHR47491:SF2">
    <property type="entry name" value="CENTROMERE PROTEIN-LIKE"/>
    <property type="match status" value="1"/>
</dbReference>
<evidence type="ECO:0000313" key="1">
    <source>
        <dbReference type="EnsemblPlants" id="Zm00001eb391420_P001"/>
    </source>
</evidence>
<sequence length="231" mass="25508">MISRIDLLPSPPSQPLDGSFIPTSIGGSLGLHPPPPIPCHVDLNQPTPKSPIHSPAFPRAQFTTFARGSDQCRLLLVFLAAAQIGDQGSSWWTCTPHRHGCRACTRGVPASGIIKHSQFFHNLHLLTPPIPVRGGLDSDGEVSGEVDQVRALREEVVVQDDFGFKLKEEAMLNRVLKETILSKVVAIEQLQSDLASSFRIQDVMRNEIQRVQNELSCITHKAKQLELQDFQ</sequence>
<name>A0A804R5W2_MAIZE</name>
<dbReference type="AlphaFoldDB" id="A0A804R5W2"/>
<keyword evidence="2" id="KW-1185">Reference proteome</keyword>
<organism evidence="1 2">
    <name type="scientific">Zea mays</name>
    <name type="common">Maize</name>
    <dbReference type="NCBI Taxonomy" id="4577"/>
    <lineage>
        <taxon>Eukaryota</taxon>
        <taxon>Viridiplantae</taxon>
        <taxon>Streptophyta</taxon>
        <taxon>Embryophyta</taxon>
        <taxon>Tracheophyta</taxon>
        <taxon>Spermatophyta</taxon>
        <taxon>Magnoliopsida</taxon>
        <taxon>Liliopsida</taxon>
        <taxon>Poales</taxon>
        <taxon>Poaceae</taxon>
        <taxon>PACMAD clade</taxon>
        <taxon>Panicoideae</taxon>
        <taxon>Andropogonodae</taxon>
        <taxon>Andropogoneae</taxon>
        <taxon>Tripsacinae</taxon>
        <taxon>Zea</taxon>
    </lineage>
</organism>
<dbReference type="EnsemblPlants" id="Zm00001eb391420_T001">
    <property type="protein sequence ID" value="Zm00001eb391420_P001"/>
    <property type="gene ID" value="Zm00001eb391420"/>
</dbReference>
<accession>A0A804R5W2</accession>